<proteinExistence type="predicted"/>
<protein>
    <submittedName>
        <fullName evidence="3">Glycosyltransferase</fullName>
    </submittedName>
</protein>
<evidence type="ECO:0000313" key="3">
    <source>
        <dbReference type="EMBL" id="GAA4785392.1"/>
    </source>
</evidence>
<dbReference type="InterPro" id="IPR055259">
    <property type="entry name" value="YkvP/CgeB_Glyco_trans-like"/>
</dbReference>
<name>A0ABP9ARZ9_9PSEU</name>
<gene>
    <name evidence="3" type="ORF">GCM10023200_19130</name>
</gene>
<dbReference type="SUPFAM" id="SSF53756">
    <property type="entry name" value="UDP-Glycosyltransferase/glycogen phosphorylase"/>
    <property type="match status" value="1"/>
</dbReference>
<keyword evidence="4" id="KW-1185">Reference proteome</keyword>
<dbReference type="Gene3D" id="3.40.50.2000">
    <property type="entry name" value="Glycogen Phosphorylase B"/>
    <property type="match status" value="1"/>
</dbReference>
<feature type="region of interest" description="Disordered" evidence="1">
    <location>
        <begin position="1"/>
        <end position="20"/>
    </location>
</feature>
<evidence type="ECO:0000259" key="2">
    <source>
        <dbReference type="Pfam" id="PF13524"/>
    </source>
</evidence>
<reference evidence="4" key="1">
    <citation type="journal article" date="2019" name="Int. J. Syst. Evol. Microbiol.">
        <title>The Global Catalogue of Microorganisms (GCM) 10K type strain sequencing project: providing services to taxonomists for standard genome sequencing and annotation.</title>
        <authorList>
            <consortium name="The Broad Institute Genomics Platform"/>
            <consortium name="The Broad Institute Genome Sequencing Center for Infectious Disease"/>
            <person name="Wu L."/>
            <person name="Ma J."/>
        </authorList>
    </citation>
    <scope>NUCLEOTIDE SEQUENCE [LARGE SCALE GENOMIC DNA]</scope>
    <source>
        <strain evidence="4">JCM 17979</strain>
    </source>
</reference>
<dbReference type="Pfam" id="PF13524">
    <property type="entry name" value="Glyco_trans_1_2"/>
    <property type="match status" value="1"/>
</dbReference>
<organism evidence="3 4">
    <name type="scientific">Actinomycetospora chlora</name>
    <dbReference type="NCBI Taxonomy" id="663608"/>
    <lineage>
        <taxon>Bacteria</taxon>
        <taxon>Bacillati</taxon>
        <taxon>Actinomycetota</taxon>
        <taxon>Actinomycetes</taxon>
        <taxon>Pseudonocardiales</taxon>
        <taxon>Pseudonocardiaceae</taxon>
        <taxon>Actinomycetospora</taxon>
    </lineage>
</organism>
<feature type="compositionally biased region" description="Polar residues" evidence="1">
    <location>
        <begin position="1"/>
        <end position="11"/>
    </location>
</feature>
<dbReference type="EMBL" id="BAABHO010000012">
    <property type="protein sequence ID" value="GAA4785392.1"/>
    <property type="molecule type" value="Genomic_DNA"/>
</dbReference>
<dbReference type="Proteomes" id="UP001500928">
    <property type="component" value="Unassembled WGS sequence"/>
</dbReference>
<accession>A0ABP9ARZ9</accession>
<sequence>MTYPSDPTTASAPVPEPAPGPARTVLHWHVHGSWTTAFVQGQHTCLLPVLPEGGPWGGGRPAAWDWPARAEEATPEQLRDRADEIDVVVLQRPEEIELTERWTGRRPGRDLPAVFVEHNTPKGDVPTTRHPLADRDDIPVVHVTHFNALVWDTGRAPVRVIEHGVPDPGHRFTGELDRAAVVVNEPVRRGRVTGTDLLAGFADHVGLDVYGIGSERLGEAVTHPRIAIGGDLPQDRLHTEMARHRVYLHPVRWTSLGLSLIEAMMLGMPVVALATTEAAVDVPAAAGVVATDLQVLREGLRTYRDDPGLARAAGAAGRASALARHGVGRFLDDWERLFDELIGSGSGARRDRVRDPYRLEPAI</sequence>
<comment type="caution">
    <text evidence="3">The sequence shown here is derived from an EMBL/GenBank/DDBJ whole genome shotgun (WGS) entry which is preliminary data.</text>
</comment>
<evidence type="ECO:0000313" key="4">
    <source>
        <dbReference type="Proteomes" id="UP001500928"/>
    </source>
</evidence>
<feature type="domain" description="Spore protein YkvP/CgeB glycosyl transferase-like" evidence="2">
    <location>
        <begin position="213"/>
        <end position="331"/>
    </location>
</feature>
<evidence type="ECO:0000256" key="1">
    <source>
        <dbReference type="SAM" id="MobiDB-lite"/>
    </source>
</evidence>